<dbReference type="NCBIfam" id="NF045515">
    <property type="entry name" value="Glp_gephyrin"/>
    <property type="match status" value="1"/>
</dbReference>
<evidence type="ECO:0000313" key="14">
    <source>
        <dbReference type="Proteomes" id="UP000295304"/>
    </source>
</evidence>
<keyword evidence="9 11" id="KW-0501">Molybdenum cofactor biosynthesis</keyword>
<dbReference type="UniPathway" id="UPA00344"/>
<dbReference type="InterPro" id="IPR001453">
    <property type="entry name" value="MoaB/Mog_dom"/>
</dbReference>
<dbReference type="SUPFAM" id="SSF53218">
    <property type="entry name" value="Molybdenum cofactor biosynthesis proteins"/>
    <property type="match status" value="1"/>
</dbReference>
<evidence type="ECO:0000256" key="9">
    <source>
        <dbReference type="ARBA" id="ARBA00023150"/>
    </source>
</evidence>
<proteinExistence type="inferred from homology"/>
<dbReference type="InterPro" id="IPR005111">
    <property type="entry name" value="MoeA_C_domain_IV"/>
</dbReference>
<dbReference type="GO" id="GO:0006777">
    <property type="term" value="P:Mo-molybdopterin cofactor biosynthetic process"/>
    <property type="evidence" value="ECO:0007669"/>
    <property type="project" value="UniProtKB-UniRule"/>
</dbReference>
<dbReference type="GO" id="GO:0046872">
    <property type="term" value="F:metal ion binding"/>
    <property type="evidence" value="ECO:0007669"/>
    <property type="project" value="UniProtKB-UniRule"/>
</dbReference>
<feature type="domain" description="MoaB/Mog" evidence="12">
    <location>
        <begin position="191"/>
        <end position="328"/>
    </location>
</feature>
<comment type="pathway">
    <text evidence="3 11">Cofactor biosynthesis; molybdopterin biosynthesis.</text>
</comment>
<dbReference type="SUPFAM" id="SSF63882">
    <property type="entry name" value="MoeA N-terminal region -like"/>
    <property type="match status" value="1"/>
</dbReference>
<dbReference type="Proteomes" id="UP000295304">
    <property type="component" value="Unassembled WGS sequence"/>
</dbReference>
<dbReference type="InterPro" id="IPR038987">
    <property type="entry name" value="MoeA-like"/>
</dbReference>
<dbReference type="Gene3D" id="2.40.340.10">
    <property type="entry name" value="MoeA, C-terminal, domain IV"/>
    <property type="match status" value="1"/>
</dbReference>
<evidence type="ECO:0000259" key="12">
    <source>
        <dbReference type="SMART" id="SM00852"/>
    </source>
</evidence>
<dbReference type="OrthoDB" id="9804758at2"/>
<dbReference type="InterPro" id="IPR036425">
    <property type="entry name" value="MoaB/Mog-like_dom_sf"/>
</dbReference>
<evidence type="ECO:0000256" key="4">
    <source>
        <dbReference type="ARBA" id="ARBA00010763"/>
    </source>
</evidence>
<dbReference type="FunFam" id="3.40.980.10:FF:000004">
    <property type="entry name" value="Molybdopterin molybdenumtransferase"/>
    <property type="match status" value="1"/>
</dbReference>
<dbReference type="SMART" id="SM00852">
    <property type="entry name" value="MoCF_biosynth"/>
    <property type="match status" value="1"/>
</dbReference>
<dbReference type="EMBL" id="SLZW01000009">
    <property type="protein sequence ID" value="TCS60884.1"/>
    <property type="molecule type" value="Genomic_DNA"/>
</dbReference>
<comment type="similarity">
    <text evidence="4 11">Belongs to the MoeA family.</text>
</comment>
<dbReference type="InterPro" id="IPR008284">
    <property type="entry name" value="MoCF_biosynth_CS"/>
</dbReference>
<dbReference type="Pfam" id="PF00994">
    <property type="entry name" value="MoCF_biosynth"/>
    <property type="match status" value="1"/>
</dbReference>
<dbReference type="EC" id="2.10.1.1" evidence="11"/>
<dbReference type="GO" id="GO:0005829">
    <property type="term" value="C:cytosol"/>
    <property type="evidence" value="ECO:0007669"/>
    <property type="project" value="TreeGrafter"/>
</dbReference>
<keyword evidence="7 11" id="KW-0479">Metal-binding</keyword>
<keyword evidence="8 11" id="KW-0460">Magnesium</keyword>
<dbReference type="SUPFAM" id="SSF63867">
    <property type="entry name" value="MoeA C-terminal domain-like"/>
    <property type="match status" value="1"/>
</dbReference>
<comment type="catalytic activity">
    <reaction evidence="10">
        <text>adenylyl-molybdopterin + molybdate = Mo-molybdopterin + AMP + H(+)</text>
        <dbReference type="Rhea" id="RHEA:35047"/>
        <dbReference type="ChEBI" id="CHEBI:15378"/>
        <dbReference type="ChEBI" id="CHEBI:36264"/>
        <dbReference type="ChEBI" id="CHEBI:62727"/>
        <dbReference type="ChEBI" id="CHEBI:71302"/>
        <dbReference type="ChEBI" id="CHEBI:456215"/>
        <dbReference type="EC" id="2.10.1.1"/>
    </reaction>
</comment>
<reference evidence="13 14" key="1">
    <citation type="submission" date="2019-03" db="EMBL/GenBank/DDBJ databases">
        <title>Genomic Encyclopedia of Type Strains, Phase IV (KMG-IV): sequencing the most valuable type-strain genomes for metagenomic binning, comparative biology and taxonomic classification.</title>
        <authorList>
            <person name="Goeker M."/>
        </authorList>
    </citation>
    <scope>NUCLEOTIDE SEQUENCE [LARGE SCALE GENOMIC DNA]</scope>
    <source>
        <strain evidence="13 14">DSM 101688</strain>
    </source>
</reference>
<evidence type="ECO:0000256" key="5">
    <source>
        <dbReference type="ARBA" id="ARBA00022505"/>
    </source>
</evidence>
<keyword evidence="6 11" id="KW-0808">Transferase</keyword>
<gene>
    <name evidence="13" type="ORF">EDD55_10944</name>
</gene>
<evidence type="ECO:0000256" key="7">
    <source>
        <dbReference type="ARBA" id="ARBA00022723"/>
    </source>
</evidence>
<sequence length="419" mass="44556">MTVVRDDCFVTDERMIPYAEGLGVLMARIAPVVGRETVALGAALGRVLCADVVSGRDVPAFDNSAVDGYAVAYGDLTPNGQTRLEVAGRIAAGHPLDGAVQKGAAYRIFTGAPVPAGLDTVFMQEDVIQDGDGVILPAGVRRGANFRHLGEDVRRGETVLAPGRRLRPQDVGLAASLGCAELPVYTRLKAAIFSTGDEVREPGGDAPEGCLFDINRYSVSGLLTEIGVAVTDLGILPDDPDAIVQALDRASVDHDVILTSGGVSVGDEDHVKGAVNRLGSLHFWRLAIKPGRPIAFGRIKNATFIGLPGNPVASMVTFMCVARAVILRLAGRVAETPPRRFPVRADFAYKKKTGRREWLRAWLTVDGDGRLCAVKFPSEGSGVLTSMVKAEGLVELEEDRGPVAHGDRVAFIPFSEVRL</sequence>
<dbReference type="Gene3D" id="3.40.980.10">
    <property type="entry name" value="MoaB/Mog-like domain"/>
    <property type="match status" value="1"/>
</dbReference>
<comment type="function">
    <text evidence="2 11">Catalyzes the insertion of molybdate into adenylated molybdopterin with the concomitant release of AMP.</text>
</comment>
<dbReference type="PANTHER" id="PTHR10192:SF5">
    <property type="entry name" value="GEPHYRIN"/>
    <property type="match status" value="1"/>
</dbReference>
<dbReference type="Pfam" id="PF03453">
    <property type="entry name" value="MoeA_N"/>
    <property type="match status" value="1"/>
</dbReference>
<dbReference type="InterPro" id="IPR036135">
    <property type="entry name" value="MoeA_linker/N_sf"/>
</dbReference>
<dbReference type="InterPro" id="IPR036688">
    <property type="entry name" value="MoeA_C_domain_IV_sf"/>
</dbReference>
<evidence type="ECO:0000256" key="2">
    <source>
        <dbReference type="ARBA" id="ARBA00002901"/>
    </source>
</evidence>
<comment type="caution">
    <text evidence="13">The sequence shown here is derived from an EMBL/GenBank/DDBJ whole genome shotgun (WGS) entry which is preliminary data.</text>
</comment>
<keyword evidence="5 11" id="KW-0500">Molybdenum</keyword>
<dbReference type="Gene3D" id="3.90.105.10">
    <property type="entry name" value="Molybdopterin biosynthesis moea protein, domain 2"/>
    <property type="match status" value="1"/>
</dbReference>
<protein>
    <recommendedName>
        <fullName evidence="11">Molybdopterin molybdenumtransferase</fullName>
        <ecNumber evidence="11">2.10.1.1</ecNumber>
    </recommendedName>
</protein>
<evidence type="ECO:0000313" key="13">
    <source>
        <dbReference type="EMBL" id="TCS60884.1"/>
    </source>
</evidence>
<dbReference type="AlphaFoldDB" id="A0A4R3J6D4"/>
<dbReference type="Gene3D" id="2.170.190.11">
    <property type="entry name" value="Molybdopterin biosynthesis moea protein, domain 3"/>
    <property type="match status" value="1"/>
</dbReference>
<accession>A0A4R3J6D4</accession>
<dbReference type="InterPro" id="IPR005110">
    <property type="entry name" value="MoeA_linker/N"/>
</dbReference>
<evidence type="ECO:0000256" key="8">
    <source>
        <dbReference type="ARBA" id="ARBA00022842"/>
    </source>
</evidence>
<comment type="cofactor">
    <cofactor evidence="1 11">
        <name>Mg(2+)</name>
        <dbReference type="ChEBI" id="CHEBI:18420"/>
    </cofactor>
</comment>
<evidence type="ECO:0000256" key="1">
    <source>
        <dbReference type="ARBA" id="ARBA00001946"/>
    </source>
</evidence>
<evidence type="ECO:0000256" key="10">
    <source>
        <dbReference type="ARBA" id="ARBA00047317"/>
    </source>
</evidence>
<evidence type="ECO:0000256" key="6">
    <source>
        <dbReference type="ARBA" id="ARBA00022679"/>
    </source>
</evidence>
<dbReference type="CDD" id="cd00887">
    <property type="entry name" value="MoeA"/>
    <property type="match status" value="1"/>
</dbReference>
<name>A0A4R3J6D4_9PROT</name>
<evidence type="ECO:0000256" key="3">
    <source>
        <dbReference type="ARBA" id="ARBA00005046"/>
    </source>
</evidence>
<dbReference type="Pfam" id="PF03454">
    <property type="entry name" value="MoeA_C"/>
    <property type="match status" value="1"/>
</dbReference>
<organism evidence="13 14">
    <name type="scientific">Varunaivibrio sulfuroxidans</name>
    <dbReference type="NCBI Taxonomy" id="1773489"/>
    <lineage>
        <taxon>Bacteria</taxon>
        <taxon>Pseudomonadati</taxon>
        <taxon>Pseudomonadota</taxon>
        <taxon>Alphaproteobacteria</taxon>
        <taxon>Rhodospirillales</taxon>
        <taxon>Magnetovibrionaceae</taxon>
        <taxon>Varunaivibrio</taxon>
    </lineage>
</organism>
<dbReference type="NCBIfam" id="TIGR00177">
    <property type="entry name" value="molyb_syn"/>
    <property type="match status" value="1"/>
</dbReference>
<dbReference type="PROSITE" id="PS01079">
    <property type="entry name" value="MOCF_BIOSYNTHESIS_2"/>
    <property type="match status" value="1"/>
</dbReference>
<evidence type="ECO:0000256" key="11">
    <source>
        <dbReference type="RuleBase" id="RU365090"/>
    </source>
</evidence>
<keyword evidence="14" id="KW-1185">Reference proteome</keyword>
<dbReference type="PANTHER" id="PTHR10192">
    <property type="entry name" value="MOLYBDOPTERIN BIOSYNTHESIS PROTEIN"/>
    <property type="match status" value="1"/>
</dbReference>
<dbReference type="GO" id="GO:0061599">
    <property type="term" value="F:molybdopterin molybdotransferase activity"/>
    <property type="evidence" value="ECO:0007669"/>
    <property type="project" value="UniProtKB-UniRule"/>
</dbReference>
<dbReference type="RefSeq" id="WP_132939712.1">
    <property type="nucleotide sequence ID" value="NZ_CP119676.1"/>
</dbReference>